<sequence length="216" mass="24906">MTPMDKYKKAYMKAITDGDIQSAQDIISKSLEDDYSLDDIYSMIASSMYDIGNSWQFNDISVAQEHFSTAISQTIISQLGLQKMPVDYERRKETAALFSVETNAHSLGIQMIQNIFQHFGYRTYYFGADLPNAHIIKELKKIKPNYIAFSITLSDHALAAIELSQMIRDENELSDTKIIIGGYAFHNRAELKDHIEHDYYFQNVSDFNDWLSEKDR</sequence>
<evidence type="ECO:0000313" key="3">
    <source>
        <dbReference type="Proteomes" id="UP000243524"/>
    </source>
</evidence>
<dbReference type="Gene3D" id="1.10.1240.10">
    <property type="entry name" value="Methionine synthase domain"/>
    <property type="match status" value="1"/>
</dbReference>
<dbReference type="InterPro" id="IPR003759">
    <property type="entry name" value="Cbl-bd_cap"/>
</dbReference>
<feature type="domain" description="B12-binding" evidence="1">
    <location>
        <begin position="92"/>
        <end position="216"/>
    </location>
</feature>
<dbReference type="Gene3D" id="3.40.50.280">
    <property type="entry name" value="Cobalamin-binding domain"/>
    <property type="match status" value="1"/>
</dbReference>
<dbReference type="Proteomes" id="UP000243524">
    <property type="component" value="Unassembled WGS sequence"/>
</dbReference>
<dbReference type="AlphaFoldDB" id="A0A2I0QRX0"/>
<keyword evidence="3" id="KW-1185">Reference proteome</keyword>
<evidence type="ECO:0000259" key="1">
    <source>
        <dbReference type="PROSITE" id="PS51332"/>
    </source>
</evidence>
<comment type="caution">
    <text evidence="2">The sequence shown here is derived from an EMBL/GenBank/DDBJ whole genome shotgun (WGS) entry which is preliminary data.</text>
</comment>
<dbReference type="InterPro" id="IPR036594">
    <property type="entry name" value="Meth_synthase_dom"/>
</dbReference>
<evidence type="ECO:0000313" key="2">
    <source>
        <dbReference type="EMBL" id="PKR77059.1"/>
    </source>
</evidence>
<gene>
    <name evidence="2" type="ORF">CEY16_09940</name>
</gene>
<organism evidence="2 3">
    <name type="scientific">Halalkalibacillus sediminis</name>
    <dbReference type="NCBI Taxonomy" id="2018042"/>
    <lineage>
        <taxon>Bacteria</taxon>
        <taxon>Bacillati</taxon>
        <taxon>Bacillota</taxon>
        <taxon>Bacilli</taxon>
        <taxon>Bacillales</taxon>
        <taxon>Bacillaceae</taxon>
        <taxon>Halalkalibacillus</taxon>
    </lineage>
</organism>
<dbReference type="GO" id="GO:0031419">
    <property type="term" value="F:cobalamin binding"/>
    <property type="evidence" value="ECO:0007669"/>
    <property type="project" value="InterPro"/>
</dbReference>
<reference evidence="2 3" key="1">
    <citation type="submission" date="2017-06" db="EMBL/GenBank/DDBJ databases">
        <title>the draft geome sequence of Illustriluteabacillus marina B3227.</title>
        <authorList>
            <person name="He R.-H."/>
            <person name="Du Z.-J."/>
        </authorList>
    </citation>
    <scope>NUCLEOTIDE SEQUENCE [LARGE SCALE GENOMIC DNA]</scope>
    <source>
        <strain evidence="2 3">B3227</strain>
    </source>
</reference>
<accession>A0A2I0QRX0</accession>
<dbReference type="CDD" id="cd02065">
    <property type="entry name" value="B12-binding_like"/>
    <property type="match status" value="1"/>
</dbReference>
<name>A0A2I0QRX0_9BACI</name>
<dbReference type="Pfam" id="PF02310">
    <property type="entry name" value="B12-binding"/>
    <property type="match status" value="1"/>
</dbReference>
<dbReference type="InterPro" id="IPR006158">
    <property type="entry name" value="Cobalamin-bd"/>
</dbReference>
<dbReference type="GO" id="GO:0046872">
    <property type="term" value="F:metal ion binding"/>
    <property type="evidence" value="ECO:0007669"/>
    <property type="project" value="InterPro"/>
</dbReference>
<protein>
    <recommendedName>
        <fullName evidence="1">B12-binding domain-containing protein</fullName>
    </recommendedName>
</protein>
<dbReference type="Pfam" id="PF02607">
    <property type="entry name" value="B12-binding_2"/>
    <property type="match status" value="1"/>
</dbReference>
<dbReference type="SUPFAM" id="SSF52242">
    <property type="entry name" value="Cobalamin (vitamin B12)-binding domain"/>
    <property type="match status" value="1"/>
</dbReference>
<dbReference type="EMBL" id="PJNH01000003">
    <property type="protein sequence ID" value="PKR77059.1"/>
    <property type="molecule type" value="Genomic_DNA"/>
</dbReference>
<dbReference type="PROSITE" id="PS51332">
    <property type="entry name" value="B12_BINDING"/>
    <property type="match status" value="1"/>
</dbReference>
<dbReference type="InterPro" id="IPR036724">
    <property type="entry name" value="Cobalamin-bd_sf"/>
</dbReference>
<proteinExistence type="predicted"/>